<reference evidence="1" key="1">
    <citation type="journal article" date="2015" name="Nature">
        <title>Complex archaea that bridge the gap between prokaryotes and eukaryotes.</title>
        <authorList>
            <person name="Spang A."/>
            <person name="Saw J.H."/>
            <person name="Jorgensen S.L."/>
            <person name="Zaremba-Niedzwiedzka K."/>
            <person name="Martijn J."/>
            <person name="Lind A.E."/>
            <person name="van Eijk R."/>
            <person name="Schleper C."/>
            <person name="Guy L."/>
            <person name="Ettema T.J."/>
        </authorList>
    </citation>
    <scope>NUCLEOTIDE SEQUENCE</scope>
</reference>
<evidence type="ECO:0000313" key="1">
    <source>
        <dbReference type="EMBL" id="KKL73958.1"/>
    </source>
</evidence>
<name>A0A0F9EIN4_9ZZZZ</name>
<dbReference type="InterPro" id="IPR012337">
    <property type="entry name" value="RNaseH-like_sf"/>
</dbReference>
<sequence length="206" mass="23513">MDHIVVDIEIRKTIEETPGGWDATDQLGVSCAVTYEYREDRFRVWGEEHLPMLRHRLLSADRITGYNIWKFDIPVIWGIGRNSEVTEQQHDVLKKLHPKTDDLLRRIWVSLGLDPNVFDNNPPPGKPAHSGWGLEKVCIGTLGVGKIGHGAEAPRLFQSGQWCSLINYCVDDVTLERDLCNFIDHYGFVVHGDTGQVVKISREWRV</sequence>
<dbReference type="InterPro" id="IPR036397">
    <property type="entry name" value="RNaseH_sf"/>
</dbReference>
<protein>
    <submittedName>
        <fullName evidence="1">Uncharacterized protein</fullName>
    </submittedName>
</protein>
<dbReference type="Gene3D" id="3.30.420.10">
    <property type="entry name" value="Ribonuclease H-like superfamily/Ribonuclease H"/>
    <property type="match status" value="1"/>
</dbReference>
<gene>
    <name evidence="1" type="ORF">LCGC14_2069680</name>
</gene>
<proteinExistence type="predicted"/>
<organism evidence="1">
    <name type="scientific">marine sediment metagenome</name>
    <dbReference type="NCBI Taxonomy" id="412755"/>
    <lineage>
        <taxon>unclassified sequences</taxon>
        <taxon>metagenomes</taxon>
        <taxon>ecological metagenomes</taxon>
    </lineage>
</organism>
<dbReference type="GO" id="GO:0003676">
    <property type="term" value="F:nucleic acid binding"/>
    <property type="evidence" value="ECO:0007669"/>
    <property type="project" value="InterPro"/>
</dbReference>
<dbReference type="SUPFAM" id="SSF53098">
    <property type="entry name" value="Ribonuclease H-like"/>
    <property type="match status" value="1"/>
</dbReference>
<dbReference type="AlphaFoldDB" id="A0A0F9EIN4"/>
<comment type="caution">
    <text evidence="1">The sequence shown here is derived from an EMBL/GenBank/DDBJ whole genome shotgun (WGS) entry which is preliminary data.</text>
</comment>
<dbReference type="EMBL" id="LAZR01024802">
    <property type="protein sequence ID" value="KKL73958.1"/>
    <property type="molecule type" value="Genomic_DNA"/>
</dbReference>
<accession>A0A0F9EIN4</accession>